<name>A0A4Q7LDW9_9BURK</name>
<dbReference type="InterPro" id="IPR003782">
    <property type="entry name" value="SCO1/SenC"/>
</dbReference>
<dbReference type="OrthoDB" id="8550465at2"/>
<dbReference type="SUPFAM" id="SSF52833">
    <property type="entry name" value="Thioredoxin-like"/>
    <property type="match status" value="1"/>
</dbReference>
<dbReference type="Proteomes" id="UP000293433">
    <property type="component" value="Unassembled WGS sequence"/>
</dbReference>
<evidence type="ECO:0000313" key="10">
    <source>
        <dbReference type="EMBL" id="RZS47492.1"/>
    </source>
</evidence>
<dbReference type="Gene3D" id="3.40.30.10">
    <property type="entry name" value="Glutaredoxin"/>
    <property type="match status" value="1"/>
</dbReference>
<dbReference type="Pfam" id="PF02630">
    <property type="entry name" value="SCO1-SenC"/>
    <property type="match status" value="1"/>
</dbReference>
<evidence type="ECO:0000256" key="7">
    <source>
        <dbReference type="PROSITE-ProRule" id="PRU00433"/>
    </source>
</evidence>
<protein>
    <submittedName>
        <fullName evidence="10">Cytochrome oxidase Cu insertion factor (SCO1/SenC/PrrC family)</fullName>
    </submittedName>
</protein>
<feature type="binding site" evidence="5">
    <location>
        <position position="96"/>
    </location>
    <ligand>
        <name>Cu cation</name>
        <dbReference type="ChEBI" id="CHEBI:23378"/>
    </ligand>
</feature>
<dbReference type="EMBL" id="SGWV01000012">
    <property type="protein sequence ID" value="RZS47492.1"/>
    <property type="molecule type" value="Genomic_DNA"/>
</dbReference>
<dbReference type="GO" id="GO:0009055">
    <property type="term" value="F:electron transfer activity"/>
    <property type="evidence" value="ECO:0007669"/>
    <property type="project" value="InterPro"/>
</dbReference>
<feature type="domain" description="Cytochrome c" evidence="9">
    <location>
        <begin position="236"/>
        <end position="334"/>
    </location>
</feature>
<comment type="caution">
    <text evidence="10">The sequence shown here is derived from an EMBL/GenBank/DDBJ whole genome shotgun (WGS) entry which is preliminary data.</text>
</comment>
<keyword evidence="8" id="KW-0732">Signal</keyword>
<accession>A0A4Q7LDW9</accession>
<keyword evidence="4 7" id="KW-0408">Iron</keyword>
<dbReference type="InterPro" id="IPR009056">
    <property type="entry name" value="Cyt_c-like_dom"/>
</dbReference>
<dbReference type="SUPFAM" id="SSF46626">
    <property type="entry name" value="Cytochrome c"/>
    <property type="match status" value="1"/>
</dbReference>
<comment type="similarity">
    <text evidence="1">Belongs to the SCO1/2 family.</text>
</comment>
<dbReference type="InterPro" id="IPR036909">
    <property type="entry name" value="Cyt_c-like_dom_sf"/>
</dbReference>
<evidence type="ECO:0000256" key="5">
    <source>
        <dbReference type="PIRSR" id="PIRSR603782-1"/>
    </source>
</evidence>
<proteinExistence type="inferred from homology"/>
<feature type="disulfide bond" description="Redox-active" evidence="6">
    <location>
        <begin position="92"/>
        <end position="96"/>
    </location>
</feature>
<dbReference type="PANTHER" id="PTHR12151:SF5">
    <property type="entry name" value="AT19154P"/>
    <property type="match status" value="1"/>
</dbReference>
<dbReference type="AlphaFoldDB" id="A0A4Q7LDW9"/>
<dbReference type="Pfam" id="PF00034">
    <property type="entry name" value="Cytochrom_C"/>
    <property type="match status" value="1"/>
</dbReference>
<keyword evidence="11" id="KW-1185">Reference proteome</keyword>
<keyword evidence="3 5" id="KW-0479">Metal-binding</keyword>
<evidence type="ECO:0000256" key="1">
    <source>
        <dbReference type="ARBA" id="ARBA00010996"/>
    </source>
</evidence>
<evidence type="ECO:0000256" key="2">
    <source>
        <dbReference type="ARBA" id="ARBA00022617"/>
    </source>
</evidence>
<feature type="chain" id="PRO_5020725511" evidence="8">
    <location>
        <begin position="35"/>
        <end position="345"/>
    </location>
</feature>
<dbReference type="InterPro" id="IPR036249">
    <property type="entry name" value="Thioredoxin-like_sf"/>
</dbReference>
<reference evidence="10 11" key="1">
    <citation type="submission" date="2019-02" db="EMBL/GenBank/DDBJ databases">
        <title>Genomic Encyclopedia of Type Strains, Phase IV (KMG-IV): sequencing the most valuable type-strain genomes for metagenomic binning, comparative biology and taxonomic classification.</title>
        <authorList>
            <person name="Goeker M."/>
        </authorList>
    </citation>
    <scope>NUCLEOTIDE SEQUENCE [LARGE SCALE GENOMIC DNA]</scope>
    <source>
        <strain evidence="10 11">DSM 10617</strain>
    </source>
</reference>
<dbReference type="GO" id="GO:0020037">
    <property type="term" value="F:heme binding"/>
    <property type="evidence" value="ECO:0007669"/>
    <property type="project" value="InterPro"/>
</dbReference>
<evidence type="ECO:0000256" key="4">
    <source>
        <dbReference type="ARBA" id="ARBA00023004"/>
    </source>
</evidence>
<evidence type="ECO:0000256" key="8">
    <source>
        <dbReference type="SAM" id="SignalP"/>
    </source>
</evidence>
<dbReference type="PROSITE" id="PS51007">
    <property type="entry name" value="CYTC"/>
    <property type="match status" value="1"/>
</dbReference>
<keyword evidence="6" id="KW-1015">Disulfide bond</keyword>
<evidence type="ECO:0000313" key="11">
    <source>
        <dbReference type="Proteomes" id="UP000293433"/>
    </source>
</evidence>
<sequence length="345" mass="38542">MNTWIRRFSWMGGIALAASVVTSVVLTHGNPATAAPAKAAAAQADGDDGGLAWGANYFPNTVLTDQYGRKHRFFQDLVKDKVVGINTFFTSCSAACGLETARMREVQMLLGDRVGKDVFFYSITIDPLTDTPEEMKKYADRYNVGPGWLFLTGNVKEIEQLRRKLGLFDDNDLNNPNPNDHRLHTVIGNQKTGRWMRGSPFENPTITATQIGTWLHNYKLPSAKETRFELAPQILRNPSSGEKLFRTRCSSCHSVNAADRSAAAQKVGPDLEGIGKRRPRAWLERWVKEPDRMLADKDPIALAVYNQYNKIAMPNLRLSSKEVAEVLDFIDEESALPADGKRIKQ</sequence>
<dbReference type="CDD" id="cd02968">
    <property type="entry name" value="SCO"/>
    <property type="match status" value="1"/>
</dbReference>
<keyword evidence="2 7" id="KW-0349">Heme</keyword>
<gene>
    <name evidence="10" type="ORF">EV685_3697</name>
</gene>
<evidence type="ECO:0000256" key="3">
    <source>
        <dbReference type="ARBA" id="ARBA00022723"/>
    </source>
</evidence>
<dbReference type="RefSeq" id="WP_130483513.1">
    <property type="nucleotide sequence ID" value="NZ_SGWV01000012.1"/>
</dbReference>
<keyword evidence="5" id="KW-0186">Copper</keyword>
<organism evidence="10 11">
    <name type="scientific">Sphaerotilus mobilis</name>
    <dbReference type="NCBI Taxonomy" id="47994"/>
    <lineage>
        <taxon>Bacteria</taxon>
        <taxon>Pseudomonadati</taxon>
        <taxon>Pseudomonadota</taxon>
        <taxon>Betaproteobacteria</taxon>
        <taxon>Burkholderiales</taxon>
        <taxon>Sphaerotilaceae</taxon>
        <taxon>Sphaerotilus</taxon>
    </lineage>
</organism>
<dbReference type="Gene3D" id="1.10.760.10">
    <property type="entry name" value="Cytochrome c-like domain"/>
    <property type="match status" value="1"/>
</dbReference>
<dbReference type="PANTHER" id="PTHR12151">
    <property type="entry name" value="ELECTRON TRANSPORT PROTIN SCO1/SENC FAMILY MEMBER"/>
    <property type="match status" value="1"/>
</dbReference>
<dbReference type="GO" id="GO:0046872">
    <property type="term" value="F:metal ion binding"/>
    <property type="evidence" value="ECO:0007669"/>
    <property type="project" value="UniProtKB-KW"/>
</dbReference>
<evidence type="ECO:0000259" key="9">
    <source>
        <dbReference type="PROSITE" id="PS51007"/>
    </source>
</evidence>
<feature type="binding site" evidence="5">
    <location>
        <position position="92"/>
    </location>
    <ligand>
        <name>Cu cation</name>
        <dbReference type="ChEBI" id="CHEBI:23378"/>
    </ligand>
</feature>
<feature type="signal peptide" evidence="8">
    <location>
        <begin position="1"/>
        <end position="34"/>
    </location>
</feature>
<evidence type="ECO:0000256" key="6">
    <source>
        <dbReference type="PIRSR" id="PIRSR603782-2"/>
    </source>
</evidence>